<keyword evidence="3" id="KW-0813">Transport</keyword>
<feature type="signal peptide" evidence="4">
    <location>
        <begin position="1"/>
        <end position="22"/>
    </location>
</feature>
<keyword evidence="8" id="KW-1185">Reference proteome</keyword>
<dbReference type="NCBIfam" id="TIGR01730">
    <property type="entry name" value="RND_mfp"/>
    <property type="match status" value="1"/>
</dbReference>
<dbReference type="Pfam" id="PF25917">
    <property type="entry name" value="BSH_RND"/>
    <property type="match status" value="1"/>
</dbReference>
<proteinExistence type="inferred from homology"/>
<dbReference type="InterPro" id="IPR058625">
    <property type="entry name" value="MdtA-like_BSH"/>
</dbReference>
<reference evidence="7 8" key="1">
    <citation type="submission" date="2021-01" db="EMBL/GenBank/DDBJ databases">
        <title>Carboxyliciviraga sp.nov., isolated from coastal sediments.</title>
        <authorList>
            <person name="Lu D."/>
            <person name="Zhang T."/>
        </authorList>
    </citation>
    <scope>NUCLEOTIDE SEQUENCE [LARGE SCALE GENOMIC DNA]</scope>
    <source>
        <strain evidence="7 8">N1Y132</strain>
    </source>
</reference>
<dbReference type="PROSITE" id="PS51257">
    <property type="entry name" value="PROKAR_LIPOPROTEIN"/>
    <property type="match status" value="1"/>
</dbReference>
<dbReference type="PANTHER" id="PTHR30469:SF20">
    <property type="entry name" value="EFFLUX RND TRANSPORTER PERIPLASMIC ADAPTOR SUBUNIT"/>
    <property type="match status" value="1"/>
</dbReference>
<dbReference type="Gene3D" id="1.10.287.470">
    <property type="entry name" value="Helix hairpin bin"/>
    <property type="match status" value="1"/>
</dbReference>
<feature type="chain" id="PRO_5046070287" evidence="4">
    <location>
        <begin position="23"/>
        <end position="350"/>
    </location>
</feature>
<evidence type="ECO:0000256" key="2">
    <source>
        <dbReference type="ARBA" id="ARBA00009477"/>
    </source>
</evidence>
<protein>
    <submittedName>
        <fullName evidence="7">Efflux RND transporter periplasmic adaptor subunit</fullName>
    </submittedName>
</protein>
<evidence type="ECO:0000313" key="7">
    <source>
        <dbReference type="EMBL" id="MBK3518879.1"/>
    </source>
</evidence>
<evidence type="ECO:0000256" key="1">
    <source>
        <dbReference type="ARBA" id="ARBA00004196"/>
    </source>
</evidence>
<comment type="similarity">
    <text evidence="2">Belongs to the membrane fusion protein (MFP) (TC 8.A.1) family.</text>
</comment>
<evidence type="ECO:0000256" key="4">
    <source>
        <dbReference type="SAM" id="SignalP"/>
    </source>
</evidence>
<evidence type="ECO:0000259" key="6">
    <source>
        <dbReference type="Pfam" id="PF25967"/>
    </source>
</evidence>
<sequence length="350" mass="38789">MRKQTLPLITALVLVAISMVSCGSKGEAKQTPARYVKVEQLGGNNNNEELIFHGQLKEKKEVSIAFKVGGQVYNVLVDEGDYVKKNQVIARIDPRDYKIQLQSAKAQFIQVEGEYARYKELYKKNKLPINTLEKMEAGYLAAKSGCEAAQNALNDTELKAPFEGYIYRKNISNFENVAPGQSIFALLDVSHLEVHFSLPESKVSTAKRFKDIECDVQTAGLYGVKAEVLSVNEKANGNDMFDVRLMVNNNKDNVLKPGMSVKVRIQLPDETGSGVMVPLEAIFQNEGKSYVWVFNRQNSVVNKKAIQISKLKNNGMMSVSSGLSGKETVVIAGVYSLTDNQPVKVLNNKL</sequence>
<dbReference type="InterPro" id="IPR058627">
    <property type="entry name" value="MdtA-like_C"/>
</dbReference>
<dbReference type="EMBL" id="JAENRR010000044">
    <property type="protein sequence ID" value="MBK3518879.1"/>
    <property type="molecule type" value="Genomic_DNA"/>
</dbReference>
<dbReference type="Pfam" id="PF25967">
    <property type="entry name" value="RND-MFP_C"/>
    <property type="match status" value="1"/>
</dbReference>
<name>A0ABS1HMI4_9BACT</name>
<evidence type="ECO:0000256" key="3">
    <source>
        <dbReference type="ARBA" id="ARBA00022448"/>
    </source>
</evidence>
<evidence type="ECO:0000259" key="5">
    <source>
        <dbReference type="Pfam" id="PF25917"/>
    </source>
</evidence>
<dbReference type="InterPro" id="IPR006143">
    <property type="entry name" value="RND_pump_MFP"/>
</dbReference>
<comment type="subcellular location">
    <subcellularLocation>
        <location evidence="1">Cell envelope</location>
    </subcellularLocation>
</comment>
<keyword evidence="4" id="KW-0732">Signal</keyword>
<evidence type="ECO:0000313" key="8">
    <source>
        <dbReference type="Proteomes" id="UP000605676"/>
    </source>
</evidence>
<accession>A0ABS1HMI4</accession>
<feature type="domain" description="Multidrug resistance protein MdtA-like C-terminal permuted SH3" evidence="6">
    <location>
        <begin position="275"/>
        <end position="333"/>
    </location>
</feature>
<dbReference type="Gene3D" id="2.40.30.170">
    <property type="match status" value="1"/>
</dbReference>
<organism evidence="7 8">
    <name type="scientific">Carboxylicivirga marina</name>
    <dbReference type="NCBI Taxonomy" id="2800988"/>
    <lineage>
        <taxon>Bacteria</taxon>
        <taxon>Pseudomonadati</taxon>
        <taxon>Bacteroidota</taxon>
        <taxon>Bacteroidia</taxon>
        <taxon>Marinilabiliales</taxon>
        <taxon>Marinilabiliaceae</taxon>
        <taxon>Carboxylicivirga</taxon>
    </lineage>
</organism>
<dbReference type="Gene3D" id="2.40.420.20">
    <property type="match status" value="1"/>
</dbReference>
<dbReference type="RefSeq" id="WP_200466100.1">
    <property type="nucleotide sequence ID" value="NZ_JAENRR010000044.1"/>
</dbReference>
<dbReference type="PANTHER" id="PTHR30469">
    <property type="entry name" value="MULTIDRUG RESISTANCE PROTEIN MDTA"/>
    <property type="match status" value="1"/>
</dbReference>
<dbReference type="SUPFAM" id="SSF111369">
    <property type="entry name" value="HlyD-like secretion proteins"/>
    <property type="match status" value="1"/>
</dbReference>
<dbReference type="Proteomes" id="UP000605676">
    <property type="component" value="Unassembled WGS sequence"/>
</dbReference>
<dbReference type="Gene3D" id="2.40.50.100">
    <property type="match status" value="1"/>
</dbReference>
<gene>
    <name evidence="7" type="ORF">JIV24_16140</name>
</gene>
<feature type="domain" description="Multidrug resistance protein MdtA-like barrel-sandwich hybrid" evidence="5">
    <location>
        <begin position="61"/>
        <end position="186"/>
    </location>
</feature>
<comment type="caution">
    <text evidence="7">The sequence shown here is derived from an EMBL/GenBank/DDBJ whole genome shotgun (WGS) entry which is preliminary data.</text>
</comment>